<keyword evidence="7 9" id="KW-0460">Magnesium</keyword>
<evidence type="ECO:0000256" key="2">
    <source>
        <dbReference type="ARBA" id="ARBA00001946"/>
    </source>
</evidence>
<evidence type="ECO:0000256" key="1">
    <source>
        <dbReference type="ARBA" id="ARBA00000012"/>
    </source>
</evidence>
<keyword evidence="5 9" id="KW-0808">Transferase</keyword>
<gene>
    <name evidence="12" type="primary">folP</name>
    <name evidence="12" type="ORF">RM540_11745</name>
</gene>
<evidence type="ECO:0000256" key="5">
    <source>
        <dbReference type="ARBA" id="ARBA00022679"/>
    </source>
</evidence>
<dbReference type="CDD" id="cd00739">
    <property type="entry name" value="DHPS"/>
    <property type="match status" value="1"/>
</dbReference>
<evidence type="ECO:0000256" key="9">
    <source>
        <dbReference type="RuleBase" id="RU361205"/>
    </source>
</evidence>
<reference evidence="12 13" key="1">
    <citation type="submission" date="2023-09" db="EMBL/GenBank/DDBJ databases">
        <authorList>
            <person name="Rey-Velasco X."/>
        </authorList>
    </citation>
    <scope>NUCLEOTIDE SEQUENCE [LARGE SCALE GENOMIC DNA]</scope>
    <source>
        <strain evidence="12 13">F394</strain>
    </source>
</reference>
<protein>
    <recommendedName>
        <fullName evidence="4 9">Dihydropteroate synthase</fullName>
        <shortName evidence="9">DHPS</shortName>
        <ecNumber evidence="4 9">2.5.1.15</ecNumber>
    </recommendedName>
    <alternativeName>
        <fullName evidence="9">Dihydropteroate pyrophosphorylase</fullName>
    </alternativeName>
</protein>
<comment type="caution">
    <text evidence="12">The sequence shown here is derived from an EMBL/GenBank/DDBJ whole genome shotgun (WGS) entry which is preliminary data.</text>
</comment>
<dbReference type="PROSITE" id="PS50972">
    <property type="entry name" value="PTERIN_BINDING"/>
    <property type="match status" value="1"/>
</dbReference>
<dbReference type="InterPro" id="IPR006390">
    <property type="entry name" value="DHP_synth_dom"/>
</dbReference>
<dbReference type="PROSITE" id="PS00792">
    <property type="entry name" value="DHPS_1"/>
    <property type="match status" value="1"/>
</dbReference>
<comment type="function">
    <text evidence="9">Catalyzes the condensation of para-aminobenzoate (pABA) with 6-hydroxymethyl-7,8-dihydropterin diphosphate (DHPt-PP) to form 7,8-dihydropteroate (H2Pte), the immediate precursor of folate derivatives.</text>
</comment>
<name>A0ABU3BT29_9BACT</name>
<comment type="similarity">
    <text evidence="9">Belongs to the DHPS family.</text>
</comment>
<feature type="region of interest" description="Disordered" evidence="10">
    <location>
        <begin position="1"/>
        <end position="21"/>
    </location>
</feature>
<dbReference type="Proteomes" id="UP001267426">
    <property type="component" value="Unassembled WGS sequence"/>
</dbReference>
<dbReference type="InterPro" id="IPR045031">
    <property type="entry name" value="DHP_synth-like"/>
</dbReference>
<dbReference type="PROSITE" id="PS00793">
    <property type="entry name" value="DHPS_2"/>
    <property type="match status" value="1"/>
</dbReference>
<dbReference type="EMBL" id="JAVRHT010000027">
    <property type="protein sequence ID" value="MDT0632423.1"/>
    <property type="molecule type" value="Genomic_DNA"/>
</dbReference>
<dbReference type="InterPro" id="IPR011005">
    <property type="entry name" value="Dihydropteroate_synth-like_sf"/>
</dbReference>
<keyword evidence="8 9" id="KW-0289">Folate biosynthesis</keyword>
<keyword evidence="13" id="KW-1185">Reference proteome</keyword>
<evidence type="ECO:0000313" key="12">
    <source>
        <dbReference type="EMBL" id="MDT0632423.1"/>
    </source>
</evidence>
<comment type="cofactor">
    <cofactor evidence="2 9">
        <name>Mg(2+)</name>
        <dbReference type="ChEBI" id="CHEBI:18420"/>
    </cofactor>
</comment>
<comment type="catalytic activity">
    <reaction evidence="1">
        <text>(7,8-dihydropterin-6-yl)methyl diphosphate + 4-aminobenzoate = 7,8-dihydropteroate + diphosphate</text>
        <dbReference type="Rhea" id="RHEA:19949"/>
        <dbReference type="ChEBI" id="CHEBI:17836"/>
        <dbReference type="ChEBI" id="CHEBI:17839"/>
        <dbReference type="ChEBI" id="CHEBI:33019"/>
        <dbReference type="ChEBI" id="CHEBI:72950"/>
        <dbReference type="EC" id="2.5.1.15"/>
    </reaction>
</comment>
<proteinExistence type="inferred from homology"/>
<evidence type="ECO:0000256" key="3">
    <source>
        <dbReference type="ARBA" id="ARBA00004763"/>
    </source>
</evidence>
<evidence type="ECO:0000256" key="10">
    <source>
        <dbReference type="SAM" id="MobiDB-lite"/>
    </source>
</evidence>
<sequence length="330" mass="32030">MPAARSAPAPPPRPAPRDGARGALDCRGRTLDARPGAGLVMGVLNVTPDSFSDGGRYATVRAAVDRAAQMADEGAAVVDVGGESTRPGAAPVGADEETARVVPVVEAIAREVPGLLVSVDTTKGAVARAALRAGAHLVNDVAGGADTAEAAAEWGAPLVVMHALGATGGAAPADAYGDVVADVAAALERAAARAEAAGVRDVVVDPGFGFGKSVADNLRLVAGLDRLAAAGRPVLVGVSRKSTVGAVLARAGRGGRGGHPAPVSERLYGSLGLAALAVVRGAAIVRVHDVRATVETLCTLTAALDAGGADAGGADAGGADAGGAGAEGGR</sequence>
<dbReference type="InterPro" id="IPR000489">
    <property type="entry name" value="Pterin-binding_dom"/>
</dbReference>
<dbReference type="Gene3D" id="3.20.20.20">
    <property type="entry name" value="Dihydropteroate synthase-like"/>
    <property type="match status" value="1"/>
</dbReference>
<evidence type="ECO:0000256" key="8">
    <source>
        <dbReference type="ARBA" id="ARBA00022909"/>
    </source>
</evidence>
<dbReference type="RefSeq" id="WP_311664288.1">
    <property type="nucleotide sequence ID" value="NZ_JAVRHT010000027.1"/>
</dbReference>
<feature type="domain" description="Pterin-binding" evidence="11">
    <location>
        <begin position="38"/>
        <end position="298"/>
    </location>
</feature>
<dbReference type="EC" id="2.5.1.15" evidence="4 9"/>
<dbReference type="SUPFAM" id="SSF51717">
    <property type="entry name" value="Dihydropteroate synthetase-like"/>
    <property type="match status" value="1"/>
</dbReference>
<organism evidence="12 13">
    <name type="scientific">Rubrivirga litoralis</name>
    <dbReference type="NCBI Taxonomy" id="3075598"/>
    <lineage>
        <taxon>Bacteria</taxon>
        <taxon>Pseudomonadati</taxon>
        <taxon>Rhodothermota</taxon>
        <taxon>Rhodothermia</taxon>
        <taxon>Rhodothermales</taxon>
        <taxon>Rubricoccaceae</taxon>
        <taxon>Rubrivirga</taxon>
    </lineage>
</organism>
<dbReference type="Pfam" id="PF00809">
    <property type="entry name" value="Pterin_bind"/>
    <property type="match status" value="1"/>
</dbReference>
<dbReference type="PANTHER" id="PTHR20941:SF1">
    <property type="entry name" value="FOLIC ACID SYNTHESIS PROTEIN FOL1"/>
    <property type="match status" value="1"/>
</dbReference>
<evidence type="ECO:0000256" key="7">
    <source>
        <dbReference type="ARBA" id="ARBA00022842"/>
    </source>
</evidence>
<evidence type="ECO:0000256" key="6">
    <source>
        <dbReference type="ARBA" id="ARBA00022723"/>
    </source>
</evidence>
<evidence type="ECO:0000259" key="11">
    <source>
        <dbReference type="PROSITE" id="PS50972"/>
    </source>
</evidence>
<evidence type="ECO:0000313" key="13">
    <source>
        <dbReference type="Proteomes" id="UP001267426"/>
    </source>
</evidence>
<comment type="pathway">
    <text evidence="3 9">Cofactor biosynthesis; tetrahydrofolate biosynthesis; 7,8-dihydrofolate from 2-amino-4-hydroxy-6-hydroxymethyl-7,8-dihydropteridine diphosphate and 4-aminobenzoate: step 1/2.</text>
</comment>
<dbReference type="GO" id="GO:0004156">
    <property type="term" value="F:dihydropteroate synthase activity"/>
    <property type="evidence" value="ECO:0007669"/>
    <property type="project" value="UniProtKB-EC"/>
</dbReference>
<accession>A0ABU3BT29</accession>
<evidence type="ECO:0000256" key="4">
    <source>
        <dbReference type="ARBA" id="ARBA00012458"/>
    </source>
</evidence>
<keyword evidence="6 9" id="KW-0479">Metal-binding</keyword>
<dbReference type="PANTHER" id="PTHR20941">
    <property type="entry name" value="FOLATE SYNTHESIS PROTEINS"/>
    <property type="match status" value="1"/>
</dbReference>
<dbReference type="NCBIfam" id="TIGR01496">
    <property type="entry name" value="DHPS"/>
    <property type="match status" value="1"/>
</dbReference>